<dbReference type="HOGENOM" id="CLU_057197_1_0_1"/>
<evidence type="ECO:0000259" key="3">
    <source>
        <dbReference type="PROSITE" id="PS50041"/>
    </source>
</evidence>
<dbReference type="Proteomes" id="UP000008068">
    <property type="component" value="Unassembled WGS sequence"/>
</dbReference>
<dbReference type="InParanoid" id="G0N6H5"/>
<dbReference type="OMA" id="QDARNWC"/>
<dbReference type="eggNOG" id="KOG4297">
    <property type="taxonomic scope" value="Eukaryota"/>
</dbReference>
<evidence type="ECO:0000256" key="1">
    <source>
        <dbReference type="SAM" id="MobiDB-lite"/>
    </source>
</evidence>
<dbReference type="Gene3D" id="3.10.100.10">
    <property type="entry name" value="Mannose-Binding Protein A, subunit A"/>
    <property type="match status" value="1"/>
</dbReference>
<dbReference type="PROSITE" id="PS50041">
    <property type="entry name" value="C_TYPE_LECTIN_2"/>
    <property type="match status" value="1"/>
</dbReference>
<dbReference type="STRING" id="135651.G0N6H5"/>
<dbReference type="SMART" id="SM00034">
    <property type="entry name" value="CLECT"/>
    <property type="match status" value="1"/>
</dbReference>
<reference evidence="5" key="1">
    <citation type="submission" date="2011-07" db="EMBL/GenBank/DDBJ databases">
        <authorList>
            <consortium name="Caenorhabditis brenneri Sequencing and Analysis Consortium"/>
            <person name="Wilson R.K."/>
        </authorList>
    </citation>
    <scope>NUCLEOTIDE SEQUENCE [LARGE SCALE GENOMIC DNA]</scope>
    <source>
        <strain evidence="5">PB2801</strain>
    </source>
</reference>
<feature type="region of interest" description="Disordered" evidence="1">
    <location>
        <begin position="148"/>
        <end position="183"/>
    </location>
</feature>
<dbReference type="InterPro" id="IPR016186">
    <property type="entry name" value="C-type_lectin-like/link_sf"/>
</dbReference>
<gene>
    <name evidence="4" type="primary">Cbn-clec-80</name>
    <name evidence="4" type="ORF">CAEBREN_11122</name>
</gene>
<accession>G0N6H5</accession>
<dbReference type="CDD" id="cd00037">
    <property type="entry name" value="CLECT"/>
    <property type="match status" value="1"/>
</dbReference>
<dbReference type="OrthoDB" id="5864036at2759"/>
<evidence type="ECO:0000313" key="4">
    <source>
        <dbReference type="EMBL" id="EGT53886.1"/>
    </source>
</evidence>
<dbReference type="InterPro" id="IPR001304">
    <property type="entry name" value="C-type_lectin-like"/>
</dbReference>
<dbReference type="Pfam" id="PF00059">
    <property type="entry name" value="Lectin_C"/>
    <property type="match status" value="1"/>
</dbReference>
<dbReference type="PANTHER" id="PTHR23062:SF3">
    <property type="entry name" value="ANF_RECEPTOR DOMAIN-CONTAINING PROTEIN-RELATED"/>
    <property type="match status" value="1"/>
</dbReference>
<name>G0N6H5_CAEBE</name>
<evidence type="ECO:0000313" key="5">
    <source>
        <dbReference type="Proteomes" id="UP000008068"/>
    </source>
</evidence>
<dbReference type="PANTHER" id="PTHR23062">
    <property type="entry name" value="HYPOTHETICAL PROTEIN C.ELEGANS"/>
    <property type="match status" value="1"/>
</dbReference>
<feature type="signal peptide" evidence="2">
    <location>
        <begin position="1"/>
        <end position="16"/>
    </location>
</feature>
<dbReference type="SUPFAM" id="SSF56436">
    <property type="entry name" value="C-type lectin-like"/>
    <property type="match status" value="1"/>
</dbReference>
<sequence>MKSLLLLLFFIAVSSAQNCLSSADRLINKRCFTFVNQQLSYQDARDWCHFRNPVTFSYLATVPDANTANFLASIAHTLFNNNGGYFWIGLSRYNNKFQWDDGTPVSWTNFQLQNSQNYVAESITNAKWTTYPNDNKYNFICSYDPNGSQTGRPTYPPDTSVAPWGTTAETETPPGPTPTGKPR</sequence>
<evidence type="ECO:0000256" key="2">
    <source>
        <dbReference type="SAM" id="SignalP"/>
    </source>
</evidence>
<organism evidence="5">
    <name type="scientific">Caenorhabditis brenneri</name>
    <name type="common">Nematode worm</name>
    <dbReference type="NCBI Taxonomy" id="135651"/>
    <lineage>
        <taxon>Eukaryota</taxon>
        <taxon>Metazoa</taxon>
        <taxon>Ecdysozoa</taxon>
        <taxon>Nematoda</taxon>
        <taxon>Chromadorea</taxon>
        <taxon>Rhabditida</taxon>
        <taxon>Rhabditina</taxon>
        <taxon>Rhabditomorpha</taxon>
        <taxon>Rhabditoidea</taxon>
        <taxon>Rhabditidae</taxon>
        <taxon>Peloderinae</taxon>
        <taxon>Caenorhabditis</taxon>
    </lineage>
</organism>
<protein>
    <submittedName>
        <fullName evidence="4">CBN-CLEC-80 protein</fullName>
    </submittedName>
</protein>
<dbReference type="EMBL" id="GL379844">
    <property type="protein sequence ID" value="EGT53886.1"/>
    <property type="molecule type" value="Genomic_DNA"/>
</dbReference>
<feature type="compositionally biased region" description="Low complexity" evidence="1">
    <location>
        <begin position="162"/>
        <end position="172"/>
    </location>
</feature>
<proteinExistence type="predicted"/>
<feature type="chain" id="PRO_5003405287" evidence="2">
    <location>
        <begin position="17"/>
        <end position="183"/>
    </location>
</feature>
<dbReference type="GO" id="GO:0045087">
    <property type="term" value="P:innate immune response"/>
    <property type="evidence" value="ECO:0007669"/>
    <property type="project" value="TreeGrafter"/>
</dbReference>
<dbReference type="InterPro" id="IPR016187">
    <property type="entry name" value="CTDL_fold"/>
</dbReference>
<feature type="domain" description="C-type lectin" evidence="3">
    <location>
        <begin position="27"/>
        <end position="142"/>
    </location>
</feature>
<keyword evidence="5" id="KW-1185">Reference proteome</keyword>
<keyword evidence="2" id="KW-0732">Signal</keyword>
<feature type="compositionally biased region" description="Pro residues" evidence="1">
    <location>
        <begin position="173"/>
        <end position="183"/>
    </location>
</feature>
<dbReference type="AlphaFoldDB" id="G0N6H5"/>